<feature type="transmembrane region" description="Helical" evidence="12">
    <location>
        <begin position="980"/>
        <end position="1000"/>
    </location>
</feature>
<evidence type="ECO:0000256" key="4">
    <source>
        <dbReference type="ARBA" id="ARBA00022692"/>
    </source>
</evidence>
<dbReference type="FunFam" id="1.20.1560.10:FF:000288">
    <property type="entry name" value="ABC transporter B family member 19"/>
    <property type="match status" value="1"/>
</dbReference>
<dbReference type="EMBL" id="JAYMYS010000006">
    <property type="protein sequence ID" value="KAK7389683.1"/>
    <property type="molecule type" value="Genomic_DNA"/>
</dbReference>
<dbReference type="InterPro" id="IPR017871">
    <property type="entry name" value="ABC_transporter-like_CS"/>
</dbReference>
<evidence type="ECO:0000313" key="15">
    <source>
        <dbReference type="EMBL" id="KAK7389683.1"/>
    </source>
</evidence>
<dbReference type="Pfam" id="PF00664">
    <property type="entry name" value="ABC_membrane"/>
    <property type="match status" value="2"/>
</dbReference>
<evidence type="ECO:0000256" key="1">
    <source>
        <dbReference type="ARBA" id="ARBA00004651"/>
    </source>
</evidence>
<feature type="region of interest" description="Disordered" evidence="11">
    <location>
        <begin position="1"/>
        <end position="69"/>
    </location>
</feature>
<dbReference type="PANTHER" id="PTHR24222">
    <property type="entry name" value="ABC TRANSPORTER B FAMILY"/>
    <property type="match status" value="1"/>
</dbReference>
<keyword evidence="8 12" id="KW-1133">Transmembrane helix</keyword>
<comment type="similarity">
    <text evidence="2">Belongs to the ABC transporter superfamily. ABCB family. Multidrug resistance exporter (TC 3.A.1.201) subfamily.</text>
</comment>
<feature type="transmembrane region" description="Helical" evidence="12">
    <location>
        <begin position="939"/>
        <end position="968"/>
    </location>
</feature>
<feature type="transmembrane region" description="Helical" evidence="12">
    <location>
        <begin position="421"/>
        <end position="438"/>
    </location>
</feature>
<feature type="transmembrane region" description="Helical" evidence="12">
    <location>
        <begin position="1167"/>
        <end position="1189"/>
    </location>
</feature>
<evidence type="ECO:0000259" key="13">
    <source>
        <dbReference type="PROSITE" id="PS50893"/>
    </source>
</evidence>
<evidence type="ECO:0008006" key="17">
    <source>
        <dbReference type="Google" id="ProtNLM"/>
    </source>
</evidence>
<feature type="transmembrane region" description="Helical" evidence="12">
    <location>
        <begin position="520"/>
        <end position="544"/>
    </location>
</feature>
<dbReference type="PROSITE" id="PS50929">
    <property type="entry name" value="ABC_TM1F"/>
    <property type="match status" value="2"/>
</dbReference>
<dbReference type="GO" id="GO:0005886">
    <property type="term" value="C:plasma membrane"/>
    <property type="evidence" value="ECO:0007669"/>
    <property type="project" value="UniProtKB-SubCell"/>
</dbReference>
<keyword evidence="6" id="KW-0547">Nucleotide-binding</keyword>
<evidence type="ECO:0000256" key="11">
    <source>
        <dbReference type="SAM" id="MobiDB-lite"/>
    </source>
</evidence>
<dbReference type="SUPFAM" id="SSF52540">
    <property type="entry name" value="P-loop containing nucleoside triphosphate hydrolases"/>
    <property type="match status" value="2"/>
</dbReference>
<dbReference type="CDD" id="cd03249">
    <property type="entry name" value="ABC_MTABC3_MDL1_MDL2"/>
    <property type="match status" value="2"/>
</dbReference>
<dbReference type="SUPFAM" id="SSF90123">
    <property type="entry name" value="ABC transporter transmembrane region"/>
    <property type="match status" value="2"/>
</dbReference>
<feature type="domain" description="ABC transmembrane type-1" evidence="14">
    <location>
        <begin position="943"/>
        <end position="1224"/>
    </location>
</feature>
<dbReference type="InterPro" id="IPR003593">
    <property type="entry name" value="AAA+_ATPase"/>
</dbReference>
<evidence type="ECO:0000256" key="12">
    <source>
        <dbReference type="SAM" id="Phobius"/>
    </source>
</evidence>
<keyword evidence="4 12" id="KW-0812">Transmembrane</keyword>
<feature type="transmembrane region" description="Helical" evidence="12">
    <location>
        <begin position="444"/>
        <end position="467"/>
    </location>
</feature>
<keyword evidence="7" id="KW-0067">ATP-binding</keyword>
<dbReference type="FunFam" id="1.20.1560.10:FF:000155">
    <property type="entry name" value="ATP-binding cassette transporter, subfamily B, member 2, group MDR/PGP protein PpABCB2"/>
    <property type="match status" value="1"/>
</dbReference>
<dbReference type="InterPro" id="IPR011527">
    <property type="entry name" value="ABC1_TM_dom"/>
</dbReference>
<feature type="region of interest" description="Disordered" evidence="11">
    <location>
        <begin position="155"/>
        <end position="189"/>
    </location>
</feature>
<sequence length="1509" mass="165283">MADSFSFEGDSSFSSNHRRHYPTPVSYHSASGPASGSFIPSSSVSNATSTTRRARRNRVPATPFASDDDNSWQEEVSWNFEATGWRDYSTNFGSVLSPWPASPPSGHSRIFRRSANDYYLSRTSRFRGLASSSYEHSGYGRVELQSYVARDNDYSYLDPHSQPRGLSKLEFTPAKNSRKSKSSPLAEEDELSMIDYSITEEPATSPNRNGQGLESPYFKHGHGGNCYVGNGLPSHDSRVYGSGGGYSHHHYVEKFSSGYDEEGEEDMDEEDARPPKAVGLFSLFRYSTKWDWVLVFVGCLGALINGGSLPWYSYLFGSLVNKISEEADKDKTQMMKDVEKICIFMAGLGALVVVGAYLQITCWRLVGERAAQRIRTEYLRAVLRQDITFFDTDINTGDIMHGIASDVAQIQEVMGEKMAHFIHHVFTFICGYAVGFIRSWKVSLVVFAVTPLTMFCGMAYKALYGGLTAKEEASYRKAGSIAEQAISSIRTVFSFVAESQLAGKYAELLKKSAPIGARVGFAKGIGMGVIYLITYSTWALAFWYGSILIAKNELDGGSAIACFFGVNVGGRGLALALSYFAQFAQGTVAASRVFYIIERIPEIDPYSPEGRKLSGVRGRIELKSVSFAYPSRPDSLILHSLSLVLPSSKTVALVGASGGGKSTIFALIERFYDPIEGIITLDGHDLRTLQVKWLRDQVGMVGQEPILFATSILENVMMGKDNATKEEAIAACIAADAHSFISNLPLSYDTQVGDRGTKLSGGQKQRIALARAMIKDPKILLLDEPTSALDAESESAVQRAIDKISAGRTTIVIAHRIATVKNAHAIVVLEHGSVSEIGDHHQLMAKAGAYYNLVKLATEAISKPQAIENGMQNANDLSIHDKSIPGLSESRYIVDIPRPKDLIYMQEEEKEDMGDKQDKKPRKYRLSELWKLQKPELGMLFSGLLLGMIAGAILSLFPLVLGISLGVYFGHDTRKMKRDVAHLCLTLVGLGFGCILSMTGQQGLCGWAGSKLTQRVRDLLFQSILKQEPGWFDFEENSTGVLVSRLSLDCVSFRSVLGDRFSVLLMGLSSAAVGLGVSFAFNWKLALVAAAVTPFTLGASYINLIINIGPKVDNDSYAKASNIASGAVSNIRTVTTFSAQEQIVMSFDRALSEPRTKSLRSSQLQGLIFGLFQGSMYGSYTLTLWFGAYLVEHNKAKLGDVFKIFLILVLSSFSVGQLAGLAPDTSIASTAIPAVQNIIKRRPLIDTDRTEGRIVDKSKPFNIEFKMVTFVYPSRPEVTVLRDFCLKVKGGSTVALVGPSGSGKSTVIWLTQRFYDPDQGKVMMSGIDLREIDVKWLRRQIALVGQEPALFAGSIRHNIAFGDPNASWTEIEEAAKEAYIHKFISGLPQGYETQVGESGVQLSGGQKQRVAIARAILKKSRVLLLDEASSALDLESEKHIQEALKNVTKEATTIIVAHRLSTIREADKIAVMRDGEVVEYGSHDILMASSQNGLYASLVRAETEVNAFS</sequence>
<evidence type="ECO:0000256" key="7">
    <source>
        <dbReference type="ARBA" id="ARBA00022840"/>
    </source>
</evidence>
<dbReference type="InterPro" id="IPR036640">
    <property type="entry name" value="ABC1_TM_sf"/>
</dbReference>
<feature type="domain" description="ABC transmembrane type-1" evidence="14">
    <location>
        <begin position="296"/>
        <end position="585"/>
    </location>
</feature>
<dbReference type="GO" id="GO:0140359">
    <property type="term" value="F:ABC-type transporter activity"/>
    <property type="evidence" value="ECO:0007669"/>
    <property type="project" value="InterPro"/>
</dbReference>
<dbReference type="CDD" id="cd18578">
    <property type="entry name" value="ABC_6TM_Pgp_ABCB1_D2_like"/>
    <property type="match status" value="1"/>
</dbReference>
<feature type="compositionally biased region" description="Low complexity" evidence="11">
    <location>
        <begin position="1"/>
        <end position="15"/>
    </location>
</feature>
<organism evidence="15 16">
    <name type="scientific">Psophocarpus tetragonolobus</name>
    <name type="common">Winged bean</name>
    <name type="synonym">Dolichos tetragonolobus</name>
    <dbReference type="NCBI Taxonomy" id="3891"/>
    <lineage>
        <taxon>Eukaryota</taxon>
        <taxon>Viridiplantae</taxon>
        <taxon>Streptophyta</taxon>
        <taxon>Embryophyta</taxon>
        <taxon>Tracheophyta</taxon>
        <taxon>Spermatophyta</taxon>
        <taxon>Magnoliopsida</taxon>
        <taxon>eudicotyledons</taxon>
        <taxon>Gunneridae</taxon>
        <taxon>Pentapetalae</taxon>
        <taxon>rosids</taxon>
        <taxon>fabids</taxon>
        <taxon>Fabales</taxon>
        <taxon>Fabaceae</taxon>
        <taxon>Papilionoideae</taxon>
        <taxon>50 kb inversion clade</taxon>
        <taxon>NPAAA clade</taxon>
        <taxon>indigoferoid/millettioid clade</taxon>
        <taxon>Phaseoleae</taxon>
        <taxon>Psophocarpus</taxon>
    </lineage>
</organism>
<reference evidence="15 16" key="1">
    <citation type="submission" date="2024-01" db="EMBL/GenBank/DDBJ databases">
        <title>The genomes of 5 underutilized Papilionoideae crops provide insights into root nodulation and disease resistanc.</title>
        <authorList>
            <person name="Jiang F."/>
        </authorList>
    </citation>
    <scope>NUCLEOTIDE SEQUENCE [LARGE SCALE GENOMIC DNA]</scope>
    <source>
        <strain evidence="15">DUOXIRENSHENG_FW03</strain>
        <tissue evidence="15">Leaves</tissue>
    </source>
</reference>
<feature type="domain" description="ABC transporter" evidence="13">
    <location>
        <begin position="1263"/>
        <end position="1499"/>
    </location>
</feature>
<proteinExistence type="inferred from homology"/>
<feature type="transmembrane region" description="Helical" evidence="12">
    <location>
        <begin position="343"/>
        <end position="366"/>
    </location>
</feature>
<dbReference type="PROSITE" id="PS00211">
    <property type="entry name" value="ABC_TRANSPORTER_1"/>
    <property type="match status" value="2"/>
</dbReference>
<evidence type="ECO:0000256" key="3">
    <source>
        <dbReference type="ARBA" id="ARBA00022448"/>
    </source>
</evidence>
<dbReference type="PROSITE" id="PS50893">
    <property type="entry name" value="ABC_TRANSPORTER_2"/>
    <property type="match status" value="2"/>
</dbReference>
<name>A0AAN9XEM1_PSOTE</name>
<comment type="subcellular location">
    <subcellularLocation>
        <location evidence="1">Cell membrane</location>
        <topology evidence="1">Multi-pass membrane protein</topology>
    </subcellularLocation>
</comment>
<dbReference type="GO" id="GO:0005524">
    <property type="term" value="F:ATP binding"/>
    <property type="evidence" value="ECO:0007669"/>
    <property type="project" value="UniProtKB-KW"/>
</dbReference>
<dbReference type="Proteomes" id="UP001386955">
    <property type="component" value="Unassembled WGS sequence"/>
</dbReference>
<comment type="caution">
    <text evidence="15">The sequence shown here is derived from an EMBL/GenBank/DDBJ whole genome shotgun (WGS) entry which is preliminary data.</text>
</comment>
<dbReference type="PANTHER" id="PTHR24222:SF84">
    <property type="entry name" value="ABC TRANSPORTER DOMAIN-CONTAINING PROTEIN"/>
    <property type="match status" value="1"/>
</dbReference>
<feature type="transmembrane region" description="Helical" evidence="12">
    <location>
        <begin position="1086"/>
        <end position="1106"/>
    </location>
</feature>
<keyword evidence="9 12" id="KW-0472">Membrane</keyword>
<evidence type="ECO:0000256" key="9">
    <source>
        <dbReference type="ARBA" id="ARBA00023136"/>
    </source>
</evidence>
<dbReference type="InterPro" id="IPR039421">
    <property type="entry name" value="Type_1_exporter"/>
</dbReference>
<protein>
    <recommendedName>
        <fullName evidence="17">ABC transporter B family member 19</fullName>
    </recommendedName>
</protein>
<feature type="transmembrane region" description="Helical" evidence="12">
    <location>
        <begin position="1061"/>
        <end position="1081"/>
    </location>
</feature>
<feature type="transmembrane region" description="Helical" evidence="12">
    <location>
        <begin position="292"/>
        <end position="312"/>
    </location>
</feature>
<dbReference type="CDD" id="cd18577">
    <property type="entry name" value="ABC_6TM_Pgp_ABCB1_D1_like"/>
    <property type="match status" value="1"/>
</dbReference>
<evidence type="ECO:0000256" key="8">
    <source>
        <dbReference type="ARBA" id="ARBA00022989"/>
    </source>
</evidence>
<dbReference type="FunFam" id="3.40.50.300:FF:000066">
    <property type="entry name" value="ABC transporter B family member 1"/>
    <property type="match status" value="2"/>
</dbReference>
<evidence type="ECO:0000256" key="10">
    <source>
        <dbReference type="ARBA" id="ARBA00023180"/>
    </source>
</evidence>
<feature type="compositionally biased region" description="Low complexity" evidence="11">
    <location>
        <begin position="40"/>
        <end position="51"/>
    </location>
</feature>
<accession>A0AAN9XEM1</accession>
<keyword evidence="10" id="KW-0325">Glycoprotein</keyword>
<dbReference type="InterPro" id="IPR027417">
    <property type="entry name" value="P-loop_NTPase"/>
</dbReference>
<dbReference type="Pfam" id="PF00005">
    <property type="entry name" value="ABC_tran"/>
    <property type="match status" value="2"/>
</dbReference>
<feature type="transmembrane region" description="Helical" evidence="12">
    <location>
        <begin position="1201"/>
        <end position="1222"/>
    </location>
</feature>
<dbReference type="Gene3D" id="1.20.1560.10">
    <property type="entry name" value="ABC transporter type 1, transmembrane domain"/>
    <property type="match status" value="3"/>
</dbReference>
<dbReference type="SMART" id="SM00382">
    <property type="entry name" value="AAA"/>
    <property type="match status" value="2"/>
</dbReference>
<dbReference type="GO" id="GO:0016887">
    <property type="term" value="F:ATP hydrolysis activity"/>
    <property type="evidence" value="ECO:0007669"/>
    <property type="project" value="InterPro"/>
</dbReference>
<evidence type="ECO:0000313" key="16">
    <source>
        <dbReference type="Proteomes" id="UP001386955"/>
    </source>
</evidence>
<feature type="domain" description="ABC transporter" evidence="13">
    <location>
        <begin position="620"/>
        <end position="856"/>
    </location>
</feature>
<keyword evidence="16" id="KW-1185">Reference proteome</keyword>
<keyword evidence="3" id="KW-0813">Transport</keyword>
<dbReference type="InterPro" id="IPR003439">
    <property type="entry name" value="ABC_transporter-like_ATP-bd"/>
</dbReference>
<evidence type="ECO:0000256" key="5">
    <source>
        <dbReference type="ARBA" id="ARBA00022737"/>
    </source>
</evidence>
<gene>
    <name evidence="15" type="ORF">VNO78_24936</name>
</gene>
<evidence type="ECO:0000256" key="6">
    <source>
        <dbReference type="ARBA" id="ARBA00022741"/>
    </source>
</evidence>
<evidence type="ECO:0000259" key="14">
    <source>
        <dbReference type="PROSITE" id="PS50929"/>
    </source>
</evidence>
<evidence type="ECO:0000256" key="2">
    <source>
        <dbReference type="ARBA" id="ARBA00007577"/>
    </source>
</evidence>
<dbReference type="Gene3D" id="3.40.50.300">
    <property type="entry name" value="P-loop containing nucleotide triphosphate hydrolases"/>
    <property type="match status" value="2"/>
</dbReference>
<keyword evidence="5" id="KW-0677">Repeat</keyword>